<evidence type="ECO:0000313" key="2">
    <source>
        <dbReference type="Proteomes" id="UP000246964"/>
    </source>
</evidence>
<organism evidence="1 2">
    <name type="scientific">Pseudidiomarina maritima</name>
    <dbReference type="NCBI Taxonomy" id="519453"/>
    <lineage>
        <taxon>Bacteria</taxon>
        <taxon>Pseudomonadati</taxon>
        <taxon>Pseudomonadota</taxon>
        <taxon>Gammaproteobacteria</taxon>
        <taxon>Alteromonadales</taxon>
        <taxon>Idiomarinaceae</taxon>
        <taxon>Pseudidiomarina</taxon>
    </lineage>
</organism>
<dbReference type="Proteomes" id="UP000246964">
    <property type="component" value="Unassembled WGS sequence"/>
</dbReference>
<comment type="caution">
    <text evidence="1">The sequence shown here is derived from an EMBL/GenBank/DDBJ whole genome shotgun (WGS) entry which is preliminary data.</text>
</comment>
<keyword evidence="2" id="KW-1185">Reference proteome</keyword>
<gene>
    <name evidence="1" type="ORF">DET45_12721</name>
</gene>
<name>A0A317PWT2_9GAMM</name>
<evidence type="ECO:0008006" key="3">
    <source>
        <dbReference type="Google" id="ProtNLM"/>
    </source>
</evidence>
<dbReference type="InterPro" id="IPR021432">
    <property type="entry name" value="DUF3081"/>
</dbReference>
<sequence>MKNEIDQRLVLDAYETIHEYGKAEQGKHTLEGISAYTDHDGYTVFLEGHGVRMTLEFHNKYHLDYENERQYEMFMRALENISQGHYEPKRTET</sequence>
<accession>A0A317PWT2</accession>
<dbReference type="EMBL" id="QGTT01000027">
    <property type="protein sequence ID" value="PWW07576.1"/>
    <property type="molecule type" value="Genomic_DNA"/>
</dbReference>
<evidence type="ECO:0000313" key="1">
    <source>
        <dbReference type="EMBL" id="PWW07576.1"/>
    </source>
</evidence>
<dbReference type="RefSeq" id="WP_110076985.1">
    <property type="nucleotide sequence ID" value="NZ_QGTT01000027.1"/>
</dbReference>
<reference evidence="1 2" key="1">
    <citation type="submission" date="2018-05" db="EMBL/GenBank/DDBJ databases">
        <title>Freshwater and sediment microbial communities from various areas in North America, analyzing microbe dynamics in response to fracking.</title>
        <authorList>
            <person name="Lamendella R."/>
        </authorList>
    </citation>
    <scope>NUCLEOTIDE SEQUENCE [LARGE SCALE GENOMIC DNA]</scope>
    <source>
        <strain evidence="1 2">125B1</strain>
    </source>
</reference>
<dbReference type="Pfam" id="PF11280">
    <property type="entry name" value="DUF3081"/>
    <property type="match status" value="1"/>
</dbReference>
<protein>
    <recommendedName>
        <fullName evidence="3">DUF3081 family protein</fullName>
    </recommendedName>
</protein>
<proteinExistence type="predicted"/>
<dbReference type="STRING" id="519453.SAMN04488070_1613"/>
<dbReference type="OrthoDB" id="5818611at2"/>
<dbReference type="AlphaFoldDB" id="A0A317PWT2"/>